<evidence type="ECO:0000259" key="25">
    <source>
        <dbReference type="Pfam" id="PF00549"/>
    </source>
</evidence>
<comment type="subcellular location">
    <subcellularLocation>
        <location evidence="1">Cytoplasm</location>
    </subcellularLocation>
</comment>
<evidence type="ECO:0000256" key="8">
    <source>
        <dbReference type="ARBA" id="ARBA00022553"/>
    </source>
</evidence>
<evidence type="ECO:0000259" key="24">
    <source>
        <dbReference type="Pfam" id="PF00501"/>
    </source>
</evidence>
<dbReference type="PANTHER" id="PTHR23118">
    <property type="entry name" value="ATP-CITRATE SYNTHASE"/>
    <property type="match status" value="1"/>
</dbReference>
<dbReference type="FunFam" id="1.10.230.10:FF:000005">
    <property type="entry name" value="ATP-citrate synthase subunit 1"/>
    <property type="match status" value="1"/>
</dbReference>
<dbReference type="SUPFAM" id="SSF56801">
    <property type="entry name" value="Acetyl-CoA synthetase-like"/>
    <property type="match status" value="1"/>
</dbReference>
<evidence type="ECO:0000256" key="15">
    <source>
        <dbReference type="ARBA" id="ARBA00030151"/>
    </source>
</evidence>
<dbReference type="GO" id="GO:0005524">
    <property type="term" value="F:ATP binding"/>
    <property type="evidence" value="ECO:0007669"/>
    <property type="project" value="UniProtKB-KW"/>
</dbReference>
<dbReference type="CDD" id="cd06100">
    <property type="entry name" value="CCL_ACL-C"/>
    <property type="match status" value="1"/>
</dbReference>
<evidence type="ECO:0000256" key="18">
    <source>
        <dbReference type="ARBA" id="ARBA00054002"/>
    </source>
</evidence>
<evidence type="ECO:0000256" key="14">
    <source>
        <dbReference type="ARBA" id="ARBA00023098"/>
    </source>
</evidence>
<evidence type="ECO:0000256" key="2">
    <source>
        <dbReference type="ARBA" id="ARBA00005899"/>
    </source>
</evidence>
<dbReference type="InterPro" id="IPR017440">
    <property type="entry name" value="Cit_synth/succinyl-CoA_lig_AS"/>
</dbReference>
<accession>A0A812NBX1</accession>
<dbReference type="InterPro" id="IPR005811">
    <property type="entry name" value="SUCC_ACL_C"/>
</dbReference>
<dbReference type="SUPFAM" id="SSF56059">
    <property type="entry name" value="Glutathione synthetase ATP-binding domain-like"/>
    <property type="match status" value="1"/>
</dbReference>
<sequence length="2300" mass="254055">MEGEDEEDGLTQLLRLVLDRRDERPAVLHCAEFLSFAELEERVAELSMRLGDLEDRICGFVGICVHRSFALVVSLLACLFSKKAFICLDPAFPAKRLGFILDDSGPGALLLDEAAVQQHSHLLSFCRHFLLLDRQGQVRQTGTQPQRPRGEDIPDGVAYAIYTSGSTGQPKGVVVSRANLHNLLSFFLELLGSRLESFVWVAVTTFCFDIALLELILPLMCNCMLDVVETEISKQGPELKARLAKYPRLAFQATPSSYNLLRSCGWAPPAGSVLLCGGEPFPPWLSEFGTDVYLHNVYGPTETTIWSTAQHVDALAAGASVPIGPPIRETTLRLSSEGGERADRADRAEKFESGEIIIGGAGVSLGYWKRDHLTLERFTPALCGGKEFRTGDLGRRDASGKTFCLGRIDEQVKVNGFRLELCEVDAALRGCPEVEFGACDVRRNRLDQVVLVAYVVWREGEGQDGRGRLHSHLREHLPEYMWPQKTVALDKLPVTLNGKLERKRLPDPWQLQSELLQDKGKDQPLKLPEVCAASMPTADALRILVLQVIEELIEGTCPGVMHQKTGESDRGEEWRHLGLTSSMAAAFAVALGRSLSLQWPQRRWPALGAATMFECATVSRLVAKLLQEEKAVEAAPASLGRRGAARHVVSLGSLCMTAQAMEHLGFRRWPGPFDWVFSAPEMVTHCLKDGFAAFLDQSRYVATACKKAGHTVYSPMLNRDVIFNHHNPMIPADYEFLESCVHSLQHLLKGWTATPVSISQDDFVLFLLFNLERRVELQDAAVLELFEELVRQSQLPFRLLVVKVVTKAADAPQESLLMQRSVEEAGQKSKVQELYVHQLKCQGSHDGWRFSDDADFHALERIICRLCSELKLFAGAPTMPLLPCSSDGCPYLCTWLAGHCCHRCSSKAGWHGPRCDRHRGEGQDQQGPVEPVRGYKPSGHFLGTVSRAQRFRSSLSQAQTQGRRGPSLSLQTSALRRLERCLRADIEAETDETRVCESGESFEPLGQPIHEGPSWKLWCPLEANLSTSLQLIRETSDPLGALLLGPMRAFDVLRGDLTGAGFHVVCRFKQNTDLFAVTAGDNAPVEKLPRTPEEFVVLARDAIQPVRSMTFDDLTCNPHRKHCRDEMGRLVSIRSRLALEVHPPFTLQLPCTHDARERKLTHAWFAAIEEVMSVKSIREQESLARYSNNAFGLDNAGCLVLDSSKGEDWNTILEKNPWLKTEKLVAKPDQMIGGRGKAGLIAVNKTFDEIKAWIMERMCKESTVGGITGQLTHFLIEPFVPHAQSEEVYVCMQSHRYKDEIFFYHEGGVDVGDVDAKASRLSIPTGCEVSEDMIRSELLDKVEPGKSATLARFVKALFAFYRDLHFAYLEINPIALLSNNKIVPLDLVAKIDETAAFLCTQKWGELDWPSPFGRAAYPEEALIRELDGKTGASLKLTILNDKGRVWTMVAGGGASVVYSDTVADYGWGKELANYGEYSGAPTTEETFTYAKTILSLMCRYKHPEGKFLIIGGGIANFTDVAATFTGLIKALQMFADQIKEHKIHIWCRRAGPNYLEGLKKLKVASDKLGLGVKVYGPETHITAVVPMALGLTDVLPEPDLSAGSAPPPKREMIKVKATNGAKKAQKAAPQGERHTIVTATPATRAIVYGMQNRAVQGMLDFDFMCKRKTPSVCAMVFPFSGNHYVKFYWGTEEILLPVYTTTKEACQKHTDAVTFINFASFRSVYETTMEAMQYPQMKTARSQEVGVPEQQTRLLIKEAEMREIGMIGPATVGGIKPGCIRIGNTGGMLDNIVMSRLYRPGSVAYVSKSGGMSNELNNIICRNSNGVYEGVAIGGDRYPGSRFIDHLLRYQDAPGAKILLLLGEVGGQDEYDVIKAVKSGRIDKPVIAWCVGTCASCFATEVQFGHAGAQARGQTETAMAKNAAMKEAGIIVPDSFDKLPETISNLYTKMVEEGEIVEEPEGETPQVPVDYTWAKKLGLVRKPANFISSISDDRGEELKYCGVSISDVFSRSMGVGGVLSLLWFRRQLPAECCKFIEMILMVLTSVMCVRGSVVMDLPCEAGSRRSDIRGKLDSVLSDGSNLWSLLAIVKVGGNRTARAGKVPCNRTDLVSALCSGASGVFWQTGSLRLLTIGPRFGGALDDAAKMFAEAHDSGISAKDFVDQSKKQNKLIMGVGHRIKSLANPDQRVVIIKDFAKKFFKDNSILDFALAVEQITTRKRANLILNVDGCIAVCFTDMLRSCGAFSREEADELMAFGCLNGLFVLGRSMGFIGHHLDQLRLKQPLYRHPWDATCLFNPCRG</sequence>
<dbReference type="PROSITE" id="PS01216">
    <property type="entry name" value="SUCCINYL_COA_LIG_1"/>
    <property type="match status" value="1"/>
</dbReference>
<feature type="domain" description="ATP-citrate synthase ATP-grasp" evidence="29">
    <location>
        <begin position="1197"/>
        <end position="1403"/>
    </location>
</feature>
<dbReference type="GO" id="GO:0046872">
    <property type="term" value="F:metal ion binding"/>
    <property type="evidence" value="ECO:0007669"/>
    <property type="project" value="UniProtKB-KW"/>
</dbReference>
<dbReference type="GO" id="GO:0006633">
    <property type="term" value="P:fatty acid biosynthetic process"/>
    <property type="evidence" value="ECO:0007669"/>
    <property type="project" value="TreeGrafter"/>
</dbReference>
<evidence type="ECO:0000259" key="28">
    <source>
        <dbReference type="Pfam" id="PF16114"/>
    </source>
</evidence>
<dbReference type="InterPro" id="IPR045851">
    <property type="entry name" value="AMP-bd_C_sf"/>
</dbReference>
<comment type="similarity">
    <text evidence="3">In the N-terminal section; belongs to the succinate/malate CoA ligase beta subunit family.</text>
</comment>
<evidence type="ECO:0000256" key="20">
    <source>
        <dbReference type="ARBA" id="ARBA00062455"/>
    </source>
</evidence>
<evidence type="ECO:0000259" key="29">
    <source>
        <dbReference type="Pfam" id="PF24948"/>
    </source>
</evidence>
<evidence type="ECO:0000256" key="10">
    <source>
        <dbReference type="ARBA" id="ARBA00022723"/>
    </source>
</evidence>
<evidence type="ECO:0000256" key="9">
    <source>
        <dbReference type="ARBA" id="ARBA00022679"/>
    </source>
</evidence>
<evidence type="ECO:0000256" key="4">
    <source>
        <dbReference type="ARBA" id="ARBA00011881"/>
    </source>
</evidence>
<dbReference type="Pfam" id="PF08795">
    <property type="entry name" value="DUF1796"/>
    <property type="match status" value="1"/>
</dbReference>
<dbReference type="Gene3D" id="3.30.470.110">
    <property type="match status" value="1"/>
</dbReference>
<dbReference type="Gene3D" id="3.40.50.720">
    <property type="entry name" value="NAD(P)-binding Rossmann-like Domain"/>
    <property type="match status" value="1"/>
</dbReference>
<dbReference type="GO" id="GO:0003878">
    <property type="term" value="F:ATP citrate synthase activity"/>
    <property type="evidence" value="ECO:0007669"/>
    <property type="project" value="UniProtKB-EC"/>
</dbReference>
<keyword evidence="6" id="KW-0963">Cytoplasm</keyword>
<keyword evidence="10" id="KW-0479">Metal-binding</keyword>
<evidence type="ECO:0000256" key="21">
    <source>
        <dbReference type="ARBA" id="ARBA00076189"/>
    </source>
</evidence>
<evidence type="ECO:0000256" key="23">
    <source>
        <dbReference type="ARBA" id="ARBA00093367"/>
    </source>
</evidence>
<dbReference type="InterPro" id="IPR003781">
    <property type="entry name" value="CoA-bd"/>
</dbReference>
<gene>
    <name evidence="30" type="primary">Acly</name>
    <name evidence="30" type="ORF">SNEC2469_LOCUS7091</name>
</gene>
<dbReference type="GO" id="GO:0005829">
    <property type="term" value="C:cytosol"/>
    <property type="evidence" value="ECO:0007669"/>
    <property type="project" value="TreeGrafter"/>
</dbReference>
<dbReference type="EMBL" id="CAJNJA010012153">
    <property type="protein sequence ID" value="CAE7289576.1"/>
    <property type="molecule type" value="Genomic_DNA"/>
</dbReference>
<dbReference type="InterPro" id="IPR056749">
    <property type="entry name" value="Citrate_synth_N"/>
</dbReference>
<feature type="domain" description="ATP-citrate synthase/succinyl-CoA ligase C-terminal" evidence="25">
    <location>
        <begin position="1806"/>
        <end position="1930"/>
    </location>
</feature>
<comment type="subunit">
    <text evidence="4">Homotetramer.</text>
</comment>
<evidence type="ECO:0000256" key="12">
    <source>
        <dbReference type="ARBA" id="ARBA00022840"/>
    </source>
</evidence>
<keyword evidence="7" id="KW-0444">Lipid biosynthesis</keyword>
<proteinExistence type="inferred from homology"/>
<comment type="caution">
    <text evidence="30">The sequence shown here is derived from an EMBL/GenBank/DDBJ whole genome shotgun (WGS) entry which is preliminary data.</text>
</comment>
<evidence type="ECO:0000256" key="17">
    <source>
        <dbReference type="ARBA" id="ARBA00047593"/>
    </source>
</evidence>
<dbReference type="Pfam" id="PF02629">
    <property type="entry name" value="CoA_binding"/>
    <property type="match status" value="1"/>
</dbReference>
<keyword evidence="9" id="KW-0808">Transferase</keyword>
<dbReference type="PROSITE" id="PS00399">
    <property type="entry name" value="SUCCINYL_COA_LIG_2"/>
    <property type="match status" value="1"/>
</dbReference>
<dbReference type="InterPro" id="IPR025110">
    <property type="entry name" value="AMP-bd_C"/>
</dbReference>
<evidence type="ECO:0000256" key="6">
    <source>
        <dbReference type="ARBA" id="ARBA00022490"/>
    </source>
</evidence>
<dbReference type="SUPFAM" id="SSF52210">
    <property type="entry name" value="Succinyl-CoA synthetase domains"/>
    <property type="match status" value="2"/>
</dbReference>
<dbReference type="InterPro" id="IPR014903">
    <property type="entry name" value="DUF1796"/>
</dbReference>
<dbReference type="FunFam" id="3.40.50.720:FF:000024">
    <property type="entry name" value="Probable ATP-citrate synthase"/>
    <property type="match status" value="1"/>
</dbReference>
<feature type="domain" description="ATP-citrate synthase citrate-binding" evidence="28">
    <location>
        <begin position="1414"/>
        <end position="1590"/>
    </location>
</feature>
<comment type="similarity">
    <text evidence="19">Belongs to the succinate/malate CoA ligase alpha subunit family.</text>
</comment>
<organism evidence="30 31">
    <name type="scientific">Symbiodinium necroappetens</name>
    <dbReference type="NCBI Taxonomy" id="1628268"/>
    <lineage>
        <taxon>Eukaryota</taxon>
        <taxon>Sar</taxon>
        <taxon>Alveolata</taxon>
        <taxon>Dinophyceae</taxon>
        <taxon>Suessiales</taxon>
        <taxon>Symbiodiniaceae</taxon>
        <taxon>Symbiodinium</taxon>
    </lineage>
</organism>
<dbReference type="Pfam" id="PF00549">
    <property type="entry name" value="Ligase_CoA"/>
    <property type="match status" value="1"/>
</dbReference>
<dbReference type="OrthoDB" id="3261737at2759"/>
<comment type="function">
    <text evidence="18">Catalyzes the formation of cytosolic acetyl-CoA, which is mainly used for the biosynthesis of fatty acids and sterols.</text>
</comment>
<protein>
    <recommendedName>
        <fullName evidence="5">ATP citrate synthase</fullName>
        <ecNumber evidence="5">2.3.3.8</ecNumber>
    </recommendedName>
    <alternativeName>
        <fullName evidence="15">ATP-citrate (pro-S-)-lyase</fullName>
    </alternativeName>
    <alternativeName>
        <fullName evidence="21">ATP-citrate (pro-S-)-lyase 1</fullName>
    </alternativeName>
    <alternativeName>
        <fullName evidence="16">Citrate cleavage enzyme</fullName>
    </alternativeName>
    <alternativeName>
        <fullName evidence="22">Citrate cleavage enzyme subunit 1</fullName>
    </alternativeName>
</protein>
<dbReference type="Gene3D" id="3.40.50.261">
    <property type="entry name" value="Succinyl-CoA synthetase domains"/>
    <property type="match status" value="2"/>
</dbReference>
<dbReference type="InterPro" id="IPR002020">
    <property type="entry name" value="Citrate_synthase"/>
</dbReference>
<evidence type="ECO:0000256" key="13">
    <source>
        <dbReference type="ARBA" id="ARBA00022842"/>
    </source>
</evidence>
<dbReference type="Gene3D" id="3.40.50.980">
    <property type="match status" value="2"/>
</dbReference>
<dbReference type="Proteomes" id="UP000601435">
    <property type="component" value="Unassembled WGS sequence"/>
</dbReference>
<dbReference type="InterPro" id="IPR036291">
    <property type="entry name" value="NAD(P)-bd_dom_sf"/>
</dbReference>
<evidence type="ECO:0000313" key="31">
    <source>
        <dbReference type="Proteomes" id="UP000601435"/>
    </source>
</evidence>
<keyword evidence="8" id="KW-0597">Phosphoprotein</keyword>
<comment type="function">
    <text evidence="23">Catalyzes the cleavage of citrate into oxaloacetate and acetyl-CoA, the latter serving as common substrate in multiple biochemical reactions in protein, carbohydrate and lipid metabolism.</text>
</comment>
<keyword evidence="31" id="KW-1185">Reference proteome</keyword>
<feature type="domain" description="AMP-dependent synthetase/ligase" evidence="24">
    <location>
        <begin position="20"/>
        <end position="368"/>
    </location>
</feature>
<dbReference type="Gene3D" id="1.10.230.10">
    <property type="entry name" value="Cytochrome P450-Terp, domain 2"/>
    <property type="match status" value="1"/>
</dbReference>
<dbReference type="Pfam" id="PF00285">
    <property type="entry name" value="Citrate_synt"/>
    <property type="match status" value="1"/>
</dbReference>
<comment type="similarity">
    <text evidence="2">In the C-terminal section; belongs to the succinate/malate CoA ligase alpha subunit family.</text>
</comment>
<evidence type="ECO:0000313" key="30">
    <source>
        <dbReference type="EMBL" id="CAE7289576.1"/>
    </source>
</evidence>
<keyword evidence="11" id="KW-0547">Nucleotide-binding</keyword>
<evidence type="ECO:0000256" key="19">
    <source>
        <dbReference type="ARBA" id="ARBA00060724"/>
    </source>
</evidence>
<dbReference type="Gene3D" id="2.30.38.10">
    <property type="entry name" value="Luciferase, Domain 3"/>
    <property type="match status" value="1"/>
</dbReference>
<dbReference type="InterPro" id="IPR016143">
    <property type="entry name" value="Citrate_synth-like_sm_a-sub"/>
</dbReference>
<dbReference type="Pfam" id="PF16114">
    <property type="entry name" value="Citrate_bind"/>
    <property type="match status" value="1"/>
</dbReference>
<dbReference type="Pfam" id="PF24948">
    <property type="entry name" value="Citrate_synth_N"/>
    <property type="match status" value="1"/>
</dbReference>
<dbReference type="EC" id="2.3.3.8" evidence="5"/>
<name>A0A812NBX1_9DINO</name>
<keyword evidence="13" id="KW-0460">Magnesium</keyword>
<dbReference type="FunFam" id="3.40.50.261:FF:000003">
    <property type="entry name" value="ATP-citrate synthase subunit"/>
    <property type="match status" value="1"/>
</dbReference>
<dbReference type="FunFam" id="3.40.50.261:FF:000004">
    <property type="entry name" value="ATP-citrate synthase subunit"/>
    <property type="match status" value="1"/>
</dbReference>
<keyword evidence="12" id="KW-0067">ATP-binding</keyword>
<dbReference type="Gene3D" id="3.30.300.30">
    <property type="match status" value="1"/>
</dbReference>
<feature type="domain" description="AMP-binding enzyme C-terminal" evidence="27">
    <location>
        <begin position="423"/>
        <end position="499"/>
    </location>
</feature>
<dbReference type="SUPFAM" id="SSF51735">
    <property type="entry name" value="NAD(P)-binding Rossmann-fold domains"/>
    <property type="match status" value="1"/>
</dbReference>
<dbReference type="InterPro" id="IPR036969">
    <property type="entry name" value="Citrate_synthase_sf"/>
</dbReference>
<dbReference type="InterPro" id="IPR000873">
    <property type="entry name" value="AMP-dep_synth/lig_dom"/>
</dbReference>
<comment type="subunit">
    <text evidence="20">Composed of two subunits.</text>
</comment>
<evidence type="ECO:0000256" key="5">
    <source>
        <dbReference type="ARBA" id="ARBA00012639"/>
    </source>
</evidence>
<dbReference type="Pfam" id="PF00501">
    <property type="entry name" value="AMP-binding"/>
    <property type="match status" value="1"/>
</dbReference>
<dbReference type="SUPFAM" id="SSF48256">
    <property type="entry name" value="Citrate synthase"/>
    <property type="match status" value="2"/>
</dbReference>
<evidence type="ECO:0000256" key="3">
    <source>
        <dbReference type="ARBA" id="ARBA00010719"/>
    </source>
</evidence>
<evidence type="ECO:0000256" key="16">
    <source>
        <dbReference type="ARBA" id="ARBA00030982"/>
    </source>
</evidence>
<evidence type="ECO:0000256" key="22">
    <source>
        <dbReference type="ARBA" id="ARBA00083544"/>
    </source>
</evidence>
<keyword evidence="14" id="KW-0443">Lipid metabolism</keyword>
<dbReference type="InterPro" id="IPR032263">
    <property type="entry name" value="Citrate-bd"/>
</dbReference>
<dbReference type="GO" id="GO:0006085">
    <property type="term" value="P:acetyl-CoA biosynthetic process"/>
    <property type="evidence" value="ECO:0007669"/>
    <property type="project" value="TreeGrafter"/>
</dbReference>
<evidence type="ECO:0000256" key="1">
    <source>
        <dbReference type="ARBA" id="ARBA00004496"/>
    </source>
</evidence>
<evidence type="ECO:0000259" key="26">
    <source>
        <dbReference type="Pfam" id="PF02629"/>
    </source>
</evidence>
<dbReference type="PANTHER" id="PTHR23118:SF42">
    <property type="entry name" value="ATP-CITRATE SYNTHASE"/>
    <property type="match status" value="1"/>
</dbReference>
<dbReference type="InterPro" id="IPR016102">
    <property type="entry name" value="Succinyl-CoA_synth-like"/>
</dbReference>
<evidence type="ECO:0000256" key="7">
    <source>
        <dbReference type="ARBA" id="ARBA00022516"/>
    </source>
</evidence>
<dbReference type="InterPro" id="IPR033847">
    <property type="entry name" value="Citrt_syn/SCS-alpha_CS"/>
</dbReference>
<evidence type="ECO:0000259" key="27">
    <source>
        <dbReference type="Pfam" id="PF13193"/>
    </source>
</evidence>
<dbReference type="Pfam" id="PF13193">
    <property type="entry name" value="AMP-binding_C"/>
    <property type="match status" value="1"/>
</dbReference>
<feature type="domain" description="CoA-binding" evidence="26">
    <location>
        <begin position="1642"/>
        <end position="1733"/>
    </location>
</feature>
<evidence type="ECO:0000256" key="11">
    <source>
        <dbReference type="ARBA" id="ARBA00022741"/>
    </source>
</evidence>
<reference evidence="30" key="1">
    <citation type="submission" date="2021-02" db="EMBL/GenBank/DDBJ databases">
        <authorList>
            <person name="Dougan E. K."/>
            <person name="Rhodes N."/>
            <person name="Thang M."/>
            <person name="Chan C."/>
        </authorList>
    </citation>
    <scope>NUCLEOTIDE SEQUENCE</scope>
</reference>
<comment type="catalytic activity">
    <reaction evidence="17">
        <text>oxaloacetate + acetyl-CoA + ADP + phosphate = citrate + ATP + CoA</text>
        <dbReference type="Rhea" id="RHEA:21160"/>
        <dbReference type="ChEBI" id="CHEBI:16452"/>
        <dbReference type="ChEBI" id="CHEBI:16947"/>
        <dbReference type="ChEBI" id="CHEBI:30616"/>
        <dbReference type="ChEBI" id="CHEBI:43474"/>
        <dbReference type="ChEBI" id="CHEBI:57287"/>
        <dbReference type="ChEBI" id="CHEBI:57288"/>
        <dbReference type="ChEBI" id="CHEBI:456216"/>
        <dbReference type="EC" id="2.3.3.8"/>
    </reaction>
</comment>